<organism evidence="1">
    <name type="scientific">Eutreptiella gymnastica</name>
    <dbReference type="NCBI Taxonomy" id="73025"/>
    <lineage>
        <taxon>Eukaryota</taxon>
        <taxon>Discoba</taxon>
        <taxon>Euglenozoa</taxon>
        <taxon>Euglenida</taxon>
        <taxon>Spirocuta</taxon>
        <taxon>Euglenophyceae</taxon>
        <taxon>Eutreptiales</taxon>
        <taxon>Eutreptiaceae</taxon>
        <taxon>Eutreptiella</taxon>
    </lineage>
</organism>
<name>A0A7S4GA06_9EUGL</name>
<reference evidence="1" key="1">
    <citation type="submission" date="2021-01" db="EMBL/GenBank/DDBJ databases">
        <authorList>
            <person name="Corre E."/>
            <person name="Pelletier E."/>
            <person name="Niang G."/>
            <person name="Scheremetjew M."/>
            <person name="Finn R."/>
            <person name="Kale V."/>
            <person name="Holt S."/>
            <person name="Cochrane G."/>
            <person name="Meng A."/>
            <person name="Brown T."/>
            <person name="Cohen L."/>
        </authorList>
    </citation>
    <scope>NUCLEOTIDE SEQUENCE</scope>
    <source>
        <strain evidence="1">CCMP1594</strain>
    </source>
</reference>
<sequence length="151" mass="17577">MFSPNPCTLHAALIPPLPTLQQPANNAQAIARLRRCVAERDETERQWLLRVQHNIRRHKIVLERSMHGAASIDVSSFDNSAPLFTLHPHRKMLQLLQQHLRTSPTLNRTWQRYAHLESISNWRQVAALDAHDFTAIAHTIHTQYHDTRIFF</sequence>
<proteinExistence type="predicted"/>
<dbReference type="AlphaFoldDB" id="A0A7S4GA06"/>
<protein>
    <submittedName>
        <fullName evidence="1">Uncharacterized protein</fullName>
    </submittedName>
</protein>
<evidence type="ECO:0000313" key="1">
    <source>
        <dbReference type="EMBL" id="CAE0830113.1"/>
    </source>
</evidence>
<dbReference type="EMBL" id="HBJA01120338">
    <property type="protein sequence ID" value="CAE0830113.1"/>
    <property type="molecule type" value="Transcribed_RNA"/>
</dbReference>
<gene>
    <name evidence="1" type="ORF">EGYM00163_LOCUS41393</name>
</gene>
<accession>A0A7S4GA06</accession>